<dbReference type="EMBL" id="RDQH01000330">
    <property type="protein sequence ID" value="RXI00752.1"/>
    <property type="molecule type" value="Genomic_DNA"/>
</dbReference>
<evidence type="ECO:0000313" key="3">
    <source>
        <dbReference type="Proteomes" id="UP000290289"/>
    </source>
</evidence>
<evidence type="ECO:0000256" key="1">
    <source>
        <dbReference type="ARBA" id="ARBA00022842"/>
    </source>
</evidence>
<accession>A0A498K5Z6</accession>
<dbReference type="AlphaFoldDB" id="A0A498K5Z6"/>
<dbReference type="GO" id="GO:0000166">
    <property type="term" value="F:nucleotide binding"/>
    <property type="evidence" value="ECO:0007669"/>
    <property type="project" value="InterPro"/>
</dbReference>
<keyword evidence="1" id="KW-0460">Magnesium</keyword>
<sequence>MDANLQMIAKVAAVCNNATIAQAEQKYVGHGMPTEVAPKFLVEKMALSEESKGAESSNERDLLGCCQKWNESERRSATLEFDRDKKSMGVIVNSVSGKKSLLVKGAVENLLEKSTKVQLLDGTVVPLDDTSRNYIVQALHEMSTSALKPLNDAPVLKPADIGIATGISGIENHVHQKGMCCCLQTSSHVHFLKPCGQG</sequence>
<dbReference type="Gene3D" id="3.40.1110.10">
    <property type="entry name" value="Calcium-transporting ATPase, cytoplasmic domain N"/>
    <property type="match status" value="1"/>
</dbReference>
<dbReference type="Pfam" id="PF13246">
    <property type="entry name" value="Cation_ATPase"/>
    <property type="match status" value="1"/>
</dbReference>
<name>A0A498K5Z6_MALDO</name>
<protein>
    <submittedName>
        <fullName evidence="2">Uncharacterized protein</fullName>
    </submittedName>
</protein>
<organism evidence="2 3">
    <name type="scientific">Malus domestica</name>
    <name type="common">Apple</name>
    <name type="synonym">Pyrus malus</name>
    <dbReference type="NCBI Taxonomy" id="3750"/>
    <lineage>
        <taxon>Eukaryota</taxon>
        <taxon>Viridiplantae</taxon>
        <taxon>Streptophyta</taxon>
        <taxon>Embryophyta</taxon>
        <taxon>Tracheophyta</taxon>
        <taxon>Spermatophyta</taxon>
        <taxon>Magnoliopsida</taxon>
        <taxon>eudicotyledons</taxon>
        <taxon>Gunneridae</taxon>
        <taxon>Pentapetalae</taxon>
        <taxon>rosids</taxon>
        <taxon>fabids</taxon>
        <taxon>Rosales</taxon>
        <taxon>Rosaceae</taxon>
        <taxon>Amygdaloideae</taxon>
        <taxon>Maleae</taxon>
        <taxon>Malus</taxon>
    </lineage>
</organism>
<proteinExistence type="predicted"/>
<dbReference type="SUPFAM" id="SSF81660">
    <property type="entry name" value="Metal cation-transporting ATPase, ATP-binding domain N"/>
    <property type="match status" value="1"/>
</dbReference>
<dbReference type="InterPro" id="IPR023299">
    <property type="entry name" value="ATPase_P-typ_cyto_dom_N"/>
</dbReference>
<evidence type="ECO:0000313" key="2">
    <source>
        <dbReference type="EMBL" id="RXI00752.1"/>
    </source>
</evidence>
<dbReference type="PANTHER" id="PTHR42861">
    <property type="entry name" value="CALCIUM-TRANSPORTING ATPASE"/>
    <property type="match status" value="1"/>
</dbReference>
<reference evidence="2 3" key="1">
    <citation type="submission" date="2018-10" db="EMBL/GenBank/DDBJ databases">
        <title>A high-quality apple genome assembly.</title>
        <authorList>
            <person name="Hu J."/>
        </authorList>
    </citation>
    <scope>NUCLEOTIDE SEQUENCE [LARGE SCALE GENOMIC DNA]</scope>
    <source>
        <strain evidence="3">cv. HFTH1</strain>
        <tissue evidence="2">Young leaf</tissue>
    </source>
</reference>
<dbReference type="Proteomes" id="UP000290289">
    <property type="component" value="Chromosome 4"/>
</dbReference>
<keyword evidence="3" id="KW-1185">Reference proteome</keyword>
<gene>
    <name evidence="2" type="ORF">DVH24_000986</name>
</gene>
<dbReference type="STRING" id="3750.A0A498K5Z6"/>
<comment type="caution">
    <text evidence="2">The sequence shown here is derived from an EMBL/GenBank/DDBJ whole genome shotgun (WGS) entry which is preliminary data.</text>
</comment>